<reference evidence="1" key="1">
    <citation type="submission" date="2021-03" db="EMBL/GenBank/DDBJ databases">
        <authorList>
            <consortium name="DOE Joint Genome Institute"/>
            <person name="Ahrendt S."/>
            <person name="Looney B.P."/>
            <person name="Miyauchi S."/>
            <person name="Morin E."/>
            <person name="Drula E."/>
            <person name="Courty P.E."/>
            <person name="Chicoki N."/>
            <person name="Fauchery L."/>
            <person name="Kohler A."/>
            <person name="Kuo A."/>
            <person name="Labutti K."/>
            <person name="Pangilinan J."/>
            <person name="Lipzen A."/>
            <person name="Riley R."/>
            <person name="Andreopoulos W."/>
            <person name="He G."/>
            <person name="Johnson J."/>
            <person name="Barry K.W."/>
            <person name="Grigoriev I.V."/>
            <person name="Nagy L."/>
            <person name="Hibbett D."/>
            <person name="Henrissat B."/>
            <person name="Matheny P.B."/>
            <person name="Labbe J."/>
            <person name="Martin F."/>
        </authorList>
    </citation>
    <scope>NUCLEOTIDE SEQUENCE</scope>
    <source>
        <strain evidence="1">HHB10654</strain>
    </source>
</reference>
<evidence type="ECO:0000313" key="2">
    <source>
        <dbReference type="Proteomes" id="UP000814140"/>
    </source>
</evidence>
<comment type="caution">
    <text evidence="1">The sequence shown here is derived from an EMBL/GenBank/DDBJ whole genome shotgun (WGS) entry which is preliminary data.</text>
</comment>
<gene>
    <name evidence="1" type="ORF">BV25DRAFT_226794</name>
</gene>
<dbReference type="Proteomes" id="UP000814140">
    <property type="component" value="Unassembled WGS sequence"/>
</dbReference>
<protein>
    <submittedName>
        <fullName evidence="1">Uncharacterized protein</fullName>
    </submittedName>
</protein>
<name>A0ACB8SHY7_9AGAM</name>
<dbReference type="EMBL" id="MU277297">
    <property type="protein sequence ID" value="KAI0055326.1"/>
    <property type="molecule type" value="Genomic_DNA"/>
</dbReference>
<reference evidence="1" key="2">
    <citation type="journal article" date="2022" name="New Phytol.">
        <title>Evolutionary transition to the ectomycorrhizal habit in the genomes of a hyperdiverse lineage of mushroom-forming fungi.</title>
        <authorList>
            <person name="Looney B."/>
            <person name="Miyauchi S."/>
            <person name="Morin E."/>
            <person name="Drula E."/>
            <person name="Courty P.E."/>
            <person name="Kohler A."/>
            <person name="Kuo A."/>
            <person name="LaButti K."/>
            <person name="Pangilinan J."/>
            <person name="Lipzen A."/>
            <person name="Riley R."/>
            <person name="Andreopoulos W."/>
            <person name="He G."/>
            <person name="Johnson J."/>
            <person name="Nolan M."/>
            <person name="Tritt A."/>
            <person name="Barry K.W."/>
            <person name="Grigoriev I.V."/>
            <person name="Nagy L.G."/>
            <person name="Hibbett D."/>
            <person name="Henrissat B."/>
            <person name="Matheny P.B."/>
            <person name="Labbe J."/>
            <person name="Martin F.M."/>
        </authorList>
    </citation>
    <scope>NUCLEOTIDE SEQUENCE</scope>
    <source>
        <strain evidence="1">HHB10654</strain>
    </source>
</reference>
<keyword evidence="2" id="KW-1185">Reference proteome</keyword>
<proteinExistence type="predicted"/>
<evidence type="ECO:0000313" key="1">
    <source>
        <dbReference type="EMBL" id="KAI0055326.1"/>
    </source>
</evidence>
<organism evidence="1 2">
    <name type="scientific">Artomyces pyxidatus</name>
    <dbReference type="NCBI Taxonomy" id="48021"/>
    <lineage>
        <taxon>Eukaryota</taxon>
        <taxon>Fungi</taxon>
        <taxon>Dikarya</taxon>
        <taxon>Basidiomycota</taxon>
        <taxon>Agaricomycotina</taxon>
        <taxon>Agaricomycetes</taxon>
        <taxon>Russulales</taxon>
        <taxon>Auriscalpiaceae</taxon>
        <taxon>Artomyces</taxon>
    </lineage>
</organism>
<accession>A0ACB8SHY7</accession>
<sequence length="171" mass="18769">MEGKGRTCRGKQRDINTPGLPWVAVSAARSQGPDGVIRSRIICSRTEFPIDWAPSQCRGERISHALRGKNWKELLQVPAPATDTGAPRLARPCMLIPADESKSSMSVCYIRLGAESPHFGSFPVLSPYFCDLILDVGQSRPHRLVTDIRQLAYSELVLGRVGLVPLAQCLC</sequence>